<evidence type="ECO:0000259" key="2">
    <source>
        <dbReference type="Pfam" id="PF07883"/>
    </source>
</evidence>
<dbReference type="Gene3D" id="2.60.120.10">
    <property type="entry name" value="Jelly Rolls"/>
    <property type="match status" value="1"/>
</dbReference>
<evidence type="ECO:0000256" key="1">
    <source>
        <dbReference type="SAM" id="MobiDB-lite"/>
    </source>
</evidence>
<dbReference type="SUPFAM" id="SSF51182">
    <property type="entry name" value="RmlC-like cupins"/>
    <property type="match status" value="1"/>
</dbReference>
<accession>A0A139HUP1</accession>
<gene>
    <name evidence="3" type="ORF">AC578_1440</name>
</gene>
<dbReference type="InterPro" id="IPR013096">
    <property type="entry name" value="Cupin_2"/>
</dbReference>
<organism evidence="3 4">
    <name type="scientific">Pseudocercospora eumusae</name>
    <dbReference type="NCBI Taxonomy" id="321146"/>
    <lineage>
        <taxon>Eukaryota</taxon>
        <taxon>Fungi</taxon>
        <taxon>Dikarya</taxon>
        <taxon>Ascomycota</taxon>
        <taxon>Pezizomycotina</taxon>
        <taxon>Dothideomycetes</taxon>
        <taxon>Dothideomycetidae</taxon>
        <taxon>Mycosphaerellales</taxon>
        <taxon>Mycosphaerellaceae</taxon>
        <taxon>Pseudocercospora</taxon>
    </lineage>
</organism>
<reference evidence="3 4" key="1">
    <citation type="submission" date="2015-07" db="EMBL/GenBank/DDBJ databases">
        <title>Comparative genomics of the Sigatoka disease complex on banana suggests a link between parallel evolutionary changes in Pseudocercospora fijiensis and Pseudocercospora eumusae and increased virulence on the banana host.</title>
        <authorList>
            <person name="Chang T.-C."/>
            <person name="Salvucci A."/>
            <person name="Crous P.W."/>
            <person name="Stergiopoulos I."/>
        </authorList>
    </citation>
    <scope>NUCLEOTIDE SEQUENCE [LARGE SCALE GENOMIC DNA]</scope>
    <source>
        <strain evidence="3 4">CBS 114824</strain>
    </source>
</reference>
<feature type="domain" description="Cupin type-2" evidence="2">
    <location>
        <begin position="63"/>
        <end position="97"/>
    </location>
</feature>
<dbReference type="InterPro" id="IPR011051">
    <property type="entry name" value="RmlC_Cupin_sf"/>
</dbReference>
<dbReference type="Pfam" id="PF07883">
    <property type="entry name" value="Cupin_2"/>
    <property type="match status" value="1"/>
</dbReference>
<feature type="compositionally biased region" description="Basic and acidic residues" evidence="1">
    <location>
        <begin position="55"/>
        <end position="67"/>
    </location>
</feature>
<feature type="region of interest" description="Disordered" evidence="1">
    <location>
        <begin position="47"/>
        <end position="67"/>
    </location>
</feature>
<dbReference type="InterPro" id="IPR014710">
    <property type="entry name" value="RmlC-like_jellyroll"/>
</dbReference>
<evidence type="ECO:0000313" key="4">
    <source>
        <dbReference type="Proteomes" id="UP000070133"/>
    </source>
</evidence>
<comment type="caution">
    <text evidence="3">The sequence shown here is derived from an EMBL/GenBank/DDBJ whole genome shotgun (WGS) entry which is preliminary data.</text>
</comment>
<proteinExistence type="predicted"/>
<dbReference type="Proteomes" id="UP000070133">
    <property type="component" value="Unassembled WGS sequence"/>
</dbReference>
<dbReference type="EMBL" id="LFZN01000008">
    <property type="protein sequence ID" value="KXT06113.1"/>
    <property type="molecule type" value="Genomic_DNA"/>
</dbReference>
<keyword evidence="4" id="KW-1185">Reference proteome</keyword>
<name>A0A139HUP1_9PEZI</name>
<dbReference type="OrthoDB" id="3511549at2759"/>
<dbReference type="AlphaFoldDB" id="A0A139HUP1"/>
<sequence>MHPQLPIIYVSSSSLETSGPQTDGMLRQNAIVNQCKDLCASRMLAKPRTSSAVHHHGEQNDGGKRKQELKVGDFALIPAWVEHQEVNEGDEDVVWCIVRSGEVPIVVNLPGGWGTS</sequence>
<protein>
    <recommendedName>
        <fullName evidence="2">Cupin type-2 domain-containing protein</fullName>
    </recommendedName>
</protein>
<evidence type="ECO:0000313" key="3">
    <source>
        <dbReference type="EMBL" id="KXT06113.1"/>
    </source>
</evidence>